<evidence type="ECO:0000313" key="4">
    <source>
        <dbReference type="Proteomes" id="UP001058739"/>
    </source>
</evidence>
<dbReference type="SUPFAM" id="SSF48317">
    <property type="entry name" value="Acid phosphatase/Vanadium-dependent haloperoxidase"/>
    <property type="match status" value="1"/>
</dbReference>
<protein>
    <submittedName>
        <fullName evidence="3">Phosphatase PAP2 family protein</fullName>
    </submittedName>
</protein>
<dbReference type="InterPro" id="IPR036938">
    <property type="entry name" value="PAP2/HPO_sf"/>
</dbReference>
<dbReference type="SMART" id="SM00014">
    <property type="entry name" value="acidPPc"/>
    <property type="match status" value="1"/>
</dbReference>
<keyword evidence="1" id="KW-1133">Transmembrane helix</keyword>
<organism evidence="3 4">
    <name type="scientific">Brucella pseudintermedia</name>
    <dbReference type="NCBI Taxonomy" id="370111"/>
    <lineage>
        <taxon>Bacteria</taxon>
        <taxon>Pseudomonadati</taxon>
        <taxon>Pseudomonadota</taxon>
        <taxon>Alphaproteobacteria</taxon>
        <taxon>Hyphomicrobiales</taxon>
        <taxon>Brucellaceae</taxon>
        <taxon>Brucella/Ochrobactrum group</taxon>
        <taxon>Brucella</taxon>
    </lineage>
</organism>
<accession>A0ABY5UGU1</accession>
<sequence length="251" mass="28654">MSSFSFSGSEREFNNIRLQNYFLYSFVLISGVFIVIPNIDLFVSRFFFKAGSFYISHNPFWIELRNFHRLSQWYLLGAMVVLVGLYALWHRPLSIIAPHKIIYMVLVYAIGPGVLVNSLKLLFGRARPRDLVEFGGWADFTPAWQFASICQRNCSFPSGESSVAAAMLPLLMLVPARFRLTAGIILIPLLALVSLNRVFMGAHFLSDVVISWVLVIGVMIWFWPMISRRANVIDGWVRLCGKNLRTRLAVR</sequence>
<dbReference type="RefSeq" id="WP_144897528.1">
    <property type="nucleotide sequence ID" value="NZ_CP099967.1"/>
</dbReference>
<feature type="transmembrane region" description="Helical" evidence="1">
    <location>
        <begin position="71"/>
        <end position="89"/>
    </location>
</feature>
<evidence type="ECO:0000256" key="1">
    <source>
        <dbReference type="SAM" id="Phobius"/>
    </source>
</evidence>
<dbReference type="EMBL" id="CP099967">
    <property type="protein sequence ID" value="UWL60990.1"/>
    <property type="molecule type" value="Genomic_DNA"/>
</dbReference>
<name>A0ABY5UGU1_9HYPH</name>
<feature type="transmembrane region" description="Helical" evidence="1">
    <location>
        <begin position="101"/>
        <end position="123"/>
    </location>
</feature>
<dbReference type="InterPro" id="IPR000326">
    <property type="entry name" value="PAP2/HPO"/>
</dbReference>
<dbReference type="Gene3D" id="1.20.144.10">
    <property type="entry name" value="Phosphatidic acid phosphatase type 2/haloperoxidase"/>
    <property type="match status" value="1"/>
</dbReference>
<keyword evidence="1" id="KW-0472">Membrane</keyword>
<keyword evidence="1" id="KW-0812">Transmembrane</keyword>
<feature type="transmembrane region" description="Helical" evidence="1">
    <location>
        <begin position="202"/>
        <end position="223"/>
    </location>
</feature>
<dbReference type="PANTHER" id="PTHR14969">
    <property type="entry name" value="SPHINGOSINE-1-PHOSPHATE PHOSPHOHYDROLASE"/>
    <property type="match status" value="1"/>
</dbReference>
<dbReference type="Proteomes" id="UP001058739">
    <property type="component" value="Chromosome 01"/>
</dbReference>
<dbReference type="PANTHER" id="PTHR14969:SF13">
    <property type="entry name" value="AT30094P"/>
    <property type="match status" value="1"/>
</dbReference>
<proteinExistence type="predicted"/>
<evidence type="ECO:0000313" key="3">
    <source>
        <dbReference type="EMBL" id="UWL60990.1"/>
    </source>
</evidence>
<gene>
    <name evidence="3" type="ORF">NIK97_04340</name>
</gene>
<keyword evidence="4" id="KW-1185">Reference proteome</keyword>
<feature type="transmembrane region" description="Helical" evidence="1">
    <location>
        <begin position="176"/>
        <end position="195"/>
    </location>
</feature>
<reference evidence="3" key="1">
    <citation type="submission" date="2022-06" db="EMBL/GenBank/DDBJ databases">
        <title>Complete Genome Sequence of Deoxynivalenol-bioadsorption Ochrobactrum pseudintermedium ASAG-D25.</title>
        <authorList>
            <person name="Wang N."/>
        </authorList>
    </citation>
    <scope>NUCLEOTIDE SEQUENCE</scope>
    <source>
        <strain evidence="3">ASAG-D25</strain>
    </source>
</reference>
<dbReference type="Pfam" id="PF01569">
    <property type="entry name" value="PAP2"/>
    <property type="match status" value="1"/>
</dbReference>
<feature type="transmembrane region" description="Helical" evidence="1">
    <location>
        <begin position="21"/>
        <end position="39"/>
    </location>
</feature>
<evidence type="ECO:0000259" key="2">
    <source>
        <dbReference type="SMART" id="SM00014"/>
    </source>
</evidence>
<feature type="domain" description="Phosphatidic acid phosphatase type 2/haloperoxidase" evidence="2">
    <location>
        <begin position="101"/>
        <end position="223"/>
    </location>
</feature>